<evidence type="ECO:0000313" key="1">
    <source>
        <dbReference type="EnsemblMetazoa" id="AARA014562-PA"/>
    </source>
</evidence>
<proteinExistence type="predicted"/>
<dbReference type="EMBL" id="APCN01005395">
    <property type="status" value="NOT_ANNOTATED_CDS"/>
    <property type="molecule type" value="Genomic_DNA"/>
</dbReference>
<organism evidence="1 2">
    <name type="scientific">Anopheles arabiensis</name>
    <name type="common">Mosquito</name>
    <dbReference type="NCBI Taxonomy" id="7173"/>
    <lineage>
        <taxon>Eukaryota</taxon>
        <taxon>Metazoa</taxon>
        <taxon>Ecdysozoa</taxon>
        <taxon>Arthropoda</taxon>
        <taxon>Hexapoda</taxon>
        <taxon>Insecta</taxon>
        <taxon>Pterygota</taxon>
        <taxon>Neoptera</taxon>
        <taxon>Endopterygota</taxon>
        <taxon>Diptera</taxon>
        <taxon>Nematocera</taxon>
        <taxon>Culicoidea</taxon>
        <taxon>Culicidae</taxon>
        <taxon>Anophelinae</taxon>
        <taxon>Anopheles</taxon>
    </lineage>
</organism>
<reference evidence="1" key="1">
    <citation type="submission" date="2022-08" db="UniProtKB">
        <authorList>
            <consortium name="EnsemblMetazoa"/>
        </authorList>
    </citation>
    <scope>IDENTIFICATION</scope>
    <source>
        <strain evidence="1">Dongola</strain>
    </source>
</reference>
<sequence length="91" mass="10937">MLLGVLFIHRYPKERGFCCVHEPQFQTTAKKMVLHLFLLSPLIRLFQLHFIQPTNRKSKGRDIFLFSDYCYYYKAMCCCSFRIIYESVIET</sequence>
<dbReference type="EnsemblMetazoa" id="AARA014562-RA">
    <property type="protein sequence ID" value="AARA014562-PA"/>
    <property type="gene ID" value="AARA014562"/>
</dbReference>
<name>A0A182IGG7_ANOAR</name>
<dbReference type="Proteomes" id="UP000075840">
    <property type="component" value="Unassembled WGS sequence"/>
</dbReference>
<dbReference type="VEuPathDB" id="VectorBase:AARA014562"/>
<keyword evidence="2" id="KW-1185">Reference proteome</keyword>
<accession>A0A182IGG7</accession>
<protein>
    <submittedName>
        <fullName evidence="1">Uncharacterized protein</fullName>
    </submittedName>
</protein>
<dbReference type="AlphaFoldDB" id="A0A182IGG7"/>
<evidence type="ECO:0000313" key="2">
    <source>
        <dbReference type="Proteomes" id="UP000075840"/>
    </source>
</evidence>